<dbReference type="RefSeq" id="WP_377715155.1">
    <property type="nucleotide sequence ID" value="NZ_JBHTJM010000008.1"/>
</dbReference>
<dbReference type="Pfam" id="PF03781">
    <property type="entry name" value="FGE-sulfatase"/>
    <property type="match status" value="1"/>
</dbReference>
<comment type="caution">
    <text evidence="3">The sequence shown here is derived from an EMBL/GenBank/DDBJ whole genome shotgun (WGS) entry which is preliminary data.</text>
</comment>
<gene>
    <name evidence="3" type="ORF">ACFQ1O_07965</name>
</gene>
<evidence type="ECO:0000256" key="1">
    <source>
        <dbReference type="SAM" id="SignalP"/>
    </source>
</evidence>
<evidence type="ECO:0000259" key="2">
    <source>
        <dbReference type="Pfam" id="PF03781"/>
    </source>
</evidence>
<keyword evidence="1" id="KW-0732">Signal</keyword>
<accession>A0ABW3I3D0</accession>
<organism evidence="3 4">
    <name type="scientific">Pseudofulvibacter geojedonensis</name>
    <dbReference type="NCBI Taxonomy" id="1123758"/>
    <lineage>
        <taxon>Bacteria</taxon>
        <taxon>Pseudomonadati</taxon>
        <taxon>Bacteroidota</taxon>
        <taxon>Flavobacteriia</taxon>
        <taxon>Flavobacteriales</taxon>
        <taxon>Flavobacteriaceae</taxon>
        <taxon>Pseudofulvibacter</taxon>
    </lineage>
</organism>
<dbReference type="PANTHER" id="PTHR23150:SF19">
    <property type="entry name" value="FORMYLGLYCINE-GENERATING ENZYME"/>
    <property type="match status" value="1"/>
</dbReference>
<protein>
    <submittedName>
        <fullName evidence="3">Formylglycine-generating enzyme family protein</fullName>
    </submittedName>
</protein>
<dbReference type="InterPro" id="IPR042095">
    <property type="entry name" value="SUMF_sf"/>
</dbReference>
<feature type="signal peptide" evidence="1">
    <location>
        <begin position="1"/>
        <end position="22"/>
    </location>
</feature>
<evidence type="ECO:0000313" key="3">
    <source>
        <dbReference type="EMBL" id="MFD0963934.1"/>
    </source>
</evidence>
<dbReference type="PANTHER" id="PTHR23150">
    <property type="entry name" value="SULFATASE MODIFYING FACTOR 1, 2"/>
    <property type="match status" value="1"/>
</dbReference>
<evidence type="ECO:0000313" key="4">
    <source>
        <dbReference type="Proteomes" id="UP001596997"/>
    </source>
</evidence>
<dbReference type="Proteomes" id="UP001596997">
    <property type="component" value="Unassembled WGS sequence"/>
</dbReference>
<dbReference type="InterPro" id="IPR005532">
    <property type="entry name" value="SUMF_dom"/>
</dbReference>
<proteinExistence type="predicted"/>
<name>A0ABW3I3D0_9FLAO</name>
<sequence>MRKNYFLSILVVVLAFTVSVNAQMSDQAWPEMVKVEGASFMLGANKKDQQAEKDEKPERKVSVKTFYMSKYEVTVWEWKEYVKATGKKMPPKQSWGWNDELPITNITWEDAVEFCNWLSKKQGYTPAYSKRGPRYVCDFNSNGFRLPTEAEWEFAAHGGKKGKGKKYAGADKLDLISWNVDNSEGRPHTYGTKYANELGIYDLNGNVWEWCWDIYDANHFRAVKDGMVADPNATGPARGEKRIVKGGSWDSKPSFCRISNKVATLPGNTFEFYGMRLVQTKRF</sequence>
<dbReference type="EMBL" id="JBHTJM010000008">
    <property type="protein sequence ID" value="MFD0963934.1"/>
    <property type="molecule type" value="Genomic_DNA"/>
</dbReference>
<dbReference type="InterPro" id="IPR051043">
    <property type="entry name" value="Sulfatase_Mod_Factor_Kinase"/>
</dbReference>
<keyword evidence="4" id="KW-1185">Reference proteome</keyword>
<dbReference type="SUPFAM" id="SSF56436">
    <property type="entry name" value="C-type lectin-like"/>
    <property type="match status" value="1"/>
</dbReference>
<reference evidence="4" key="1">
    <citation type="journal article" date="2019" name="Int. J. Syst. Evol. Microbiol.">
        <title>The Global Catalogue of Microorganisms (GCM) 10K type strain sequencing project: providing services to taxonomists for standard genome sequencing and annotation.</title>
        <authorList>
            <consortium name="The Broad Institute Genomics Platform"/>
            <consortium name="The Broad Institute Genome Sequencing Center for Infectious Disease"/>
            <person name="Wu L."/>
            <person name="Ma J."/>
        </authorList>
    </citation>
    <scope>NUCLEOTIDE SEQUENCE [LARGE SCALE GENOMIC DNA]</scope>
    <source>
        <strain evidence="4">CCUG 62114</strain>
    </source>
</reference>
<feature type="chain" id="PRO_5046165052" evidence="1">
    <location>
        <begin position="23"/>
        <end position="283"/>
    </location>
</feature>
<feature type="domain" description="Sulfatase-modifying factor enzyme-like" evidence="2">
    <location>
        <begin position="30"/>
        <end position="278"/>
    </location>
</feature>
<dbReference type="Gene3D" id="3.90.1580.10">
    <property type="entry name" value="paralog of FGE (formylglycine-generating enzyme)"/>
    <property type="match status" value="1"/>
</dbReference>
<dbReference type="InterPro" id="IPR016187">
    <property type="entry name" value="CTDL_fold"/>
</dbReference>